<sequence>MYEKCGIIIRRRRSDPSSSEFALPAREEDDQLGGIENSNFRDARELIDPRIRNASAEKGKAQFPLQTKVDPKENLAQSQHEPHPINLLSESCTKKRRAVEEG</sequence>
<protein>
    <submittedName>
        <fullName evidence="2">Uncharacterized protein</fullName>
    </submittedName>
</protein>
<feature type="region of interest" description="Disordered" evidence="1">
    <location>
        <begin position="15"/>
        <end position="102"/>
    </location>
</feature>
<name>A0ABD1P1Q4_9LAMI</name>
<dbReference type="Proteomes" id="UP001604277">
    <property type="component" value="Unassembled WGS sequence"/>
</dbReference>
<evidence type="ECO:0000313" key="3">
    <source>
        <dbReference type="Proteomes" id="UP001604277"/>
    </source>
</evidence>
<dbReference type="EMBL" id="JBFOLJ010000045">
    <property type="protein sequence ID" value="KAL2457074.1"/>
    <property type="molecule type" value="Genomic_DNA"/>
</dbReference>
<evidence type="ECO:0000313" key="2">
    <source>
        <dbReference type="EMBL" id="KAL2457074.1"/>
    </source>
</evidence>
<comment type="caution">
    <text evidence="2">The sequence shown here is derived from an EMBL/GenBank/DDBJ whole genome shotgun (WGS) entry which is preliminary data.</text>
</comment>
<evidence type="ECO:0000256" key="1">
    <source>
        <dbReference type="SAM" id="MobiDB-lite"/>
    </source>
</evidence>
<organism evidence="2 3">
    <name type="scientific">Forsythia ovata</name>
    <dbReference type="NCBI Taxonomy" id="205694"/>
    <lineage>
        <taxon>Eukaryota</taxon>
        <taxon>Viridiplantae</taxon>
        <taxon>Streptophyta</taxon>
        <taxon>Embryophyta</taxon>
        <taxon>Tracheophyta</taxon>
        <taxon>Spermatophyta</taxon>
        <taxon>Magnoliopsida</taxon>
        <taxon>eudicotyledons</taxon>
        <taxon>Gunneridae</taxon>
        <taxon>Pentapetalae</taxon>
        <taxon>asterids</taxon>
        <taxon>lamiids</taxon>
        <taxon>Lamiales</taxon>
        <taxon>Oleaceae</taxon>
        <taxon>Forsythieae</taxon>
        <taxon>Forsythia</taxon>
    </lineage>
</organism>
<feature type="compositionally biased region" description="Basic and acidic residues" evidence="1">
    <location>
        <begin position="39"/>
        <end position="60"/>
    </location>
</feature>
<keyword evidence="3" id="KW-1185">Reference proteome</keyword>
<accession>A0ABD1P1Q4</accession>
<gene>
    <name evidence="2" type="ORF">Fot_56485</name>
</gene>
<proteinExistence type="predicted"/>
<reference evidence="3" key="1">
    <citation type="submission" date="2024-07" db="EMBL/GenBank/DDBJ databases">
        <title>Two chromosome-level genome assemblies of Korean endemic species Abeliophyllum distichum and Forsythia ovata (Oleaceae).</title>
        <authorList>
            <person name="Jang H."/>
        </authorList>
    </citation>
    <scope>NUCLEOTIDE SEQUENCE [LARGE SCALE GENOMIC DNA]</scope>
</reference>
<dbReference type="AlphaFoldDB" id="A0ABD1P1Q4"/>